<dbReference type="PANTHER" id="PTHR22999">
    <property type="entry name" value="PX SERINE/THREONINE KINASE PXK"/>
    <property type="match status" value="1"/>
</dbReference>
<evidence type="ECO:0000259" key="4">
    <source>
        <dbReference type="PROSITE" id="PS51207"/>
    </source>
</evidence>
<name>A0A9W9TWQ5_9EURO</name>
<dbReference type="PANTHER" id="PTHR22999:SF23">
    <property type="entry name" value="SORTING NEXIN-16"/>
    <property type="match status" value="1"/>
</dbReference>
<dbReference type="SMART" id="SM00313">
    <property type="entry name" value="PXA"/>
    <property type="match status" value="1"/>
</dbReference>
<protein>
    <recommendedName>
        <fullName evidence="4">PXA domain-containing protein</fullName>
    </recommendedName>
</protein>
<comment type="subcellular location">
    <subcellularLocation>
        <location evidence="1">Cytoplasm</location>
    </subcellularLocation>
</comment>
<dbReference type="Proteomes" id="UP001150941">
    <property type="component" value="Unassembled WGS sequence"/>
</dbReference>
<comment type="caution">
    <text evidence="5">The sequence shown here is derived from an EMBL/GenBank/DDBJ whole genome shotgun (WGS) entry which is preliminary data.</text>
</comment>
<feature type="region of interest" description="Disordered" evidence="3">
    <location>
        <begin position="492"/>
        <end position="592"/>
    </location>
</feature>
<dbReference type="GeneID" id="83197725"/>
<proteinExistence type="predicted"/>
<dbReference type="AlphaFoldDB" id="A0A9W9TWQ5"/>
<reference evidence="5" key="2">
    <citation type="journal article" date="2023" name="IMA Fungus">
        <title>Comparative genomic study of the Penicillium genus elucidates a diverse pangenome and 15 lateral gene transfer events.</title>
        <authorList>
            <person name="Petersen C."/>
            <person name="Sorensen T."/>
            <person name="Nielsen M.R."/>
            <person name="Sondergaard T.E."/>
            <person name="Sorensen J.L."/>
            <person name="Fitzpatrick D.A."/>
            <person name="Frisvad J.C."/>
            <person name="Nielsen K.L."/>
        </authorList>
    </citation>
    <scope>NUCLEOTIDE SEQUENCE</scope>
    <source>
        <strain evidence="5">IBT 19713</strain>
    </source>
</reference>
<dbReference type="PROSITE" id="PS51207">
    <property type="entry name" value="PXA"/>
    <property type="match status" value="1"/>
</dbReference>
<feature type="compositionally biased region" description="Polar residues" evidence="3">
    <location>
        <begin position="582"/>
        <end position="592"/>
    </location>
</feature>
<feature type="compositionally biased region" description="Low complexity" evidence="3">
    <location>
        <begin position="507"/>
        <end position="524"/>
    </location>
</feature>
<dbReference type="InterPro" id="IPR051837">
    <property type="entry name" value="SortingNexin/PXDomain-PKLike"/>
</dbReference>
<evidence type="ECO:0000256" key="2">
    <source>
        <dbReference type="ARBA" id="ARBA00022490"/>
    </source>
</evidence>
<dbReference type="GO" id="GO:0035091">
    <property type="term" value="F:phosphatidylinositol binding"/>
    <property type="evidence" value="ECO:0007669"/>
    <property type="project" value="TreeGrafter"/>
</dbReference>
<gene>
    <name evidence="5" type="ORF">N7468_001125</name>
</gene>
<feature type="region of interest" description="Disordered" evidence="3">
    <location>
        <begin position="620"/>
        <end position="661"/>
    </location>
</feature>
<keyword evidence="6" id="KW-1185">Reference proteome</keyword>
<feature type="compositionally biased region" description="Polar residues" evidence="3">
    <location>
        <begin position="372"/>
        <end position="388"/>
    </location>
</feature>
<dbReference type="EMBL" id="JAPQKS010000002">
    <property type="protein sequence ID" value="KAJ5246142.1"/>
    <property type="molecule type" value="Genomic_DNA"/>
</dbReference>
<feature type="region of interest" description="Disordered" evidence="3">
    <location>
        <begin position="1"/>
        <end position="60"/>
    </location>
</feature>
<dbReference type="InterPro" id="IPR003114">
    <property type="entry name" value="Phox_assoc"/>
</dbReference>
<evidence type="ECO:0000256" key="3">
    <source>
        <dbReference type="SAM" id="MobiDB-lite"/>
    </source>
</evidence>
<dbReference type="GO" id="GO:0005769">
    <property type="term" value="C:early endosome"/>
    <property type="evidence" value="ECO:0007669"/>
    <property type="project" value="TreeGrafter"/>
</dbReference>
<reference evidence="5" key="1">
    <citation type="submission" date="2022-11" db="EMBL/GenBank/DDBJ databases">
        <authorList>
            <person name="Petersen C."/>
        </authorList>
    </citation>
    <scope>NUCLEOTIDE SEQUENCE</scope>
    <source>
        <strain evidence="5">IBT 19713</strain>
    </source>
</reference>
<evidence type="ECO:0000256" key="1">
    <source>
        <dbReference type="ARBA" id="ARBA00004496"/>
    </source>
</evidence>
<sequence length="731" mass="78374">MTNPPRPGLQPVSLMKAGPTTSGSQPNALPSAAQPPFPRPSSRLRVHKTSSREDPTDYASEKATSALIRRVLCPQASSYGISTPQPPEELLPPLTSSNDVDRQLYALIAIIVKEFLISWYAKITPDQALVNEVLQVIAHCTRALEQRIRQVNVAQLVLDEIPALVEAHVTSYRLAKQQSHLSGLPTSHRALYHELNPHPGAVPVPDDDDPDTITRQDENEAVYRRLLANGMLAILLPTEDLENSSLRTLVGDIIADLILGKEVGDRICKGVFFYELIIKFTMIVRNRKDPKDSGAAEDATPNRLEKFGLLSSEEPSRAQVPTGESQFMAWIWLILHALYLFYVSLRFIVTGLSRVASNPGLGSSHGAAVPSPTATSGLPKSDPGSSENVAGRRPVLDYGAISMASTVFEIPKRMPWTSGLLALGQHLILTGPGRLGNTDGILDRFLRETIEEYVLPPTLLPNILLATRLALFPANARPAALAASPATPAFAPQPSVQLPNTDGKSLTATSPVVATSPAPAPQVVISASPAGDRGDTTGRPNLRNGDMSNTSGRDQPVISPGRASRPGTADPVNPSPTLPTAPATNQQAPSSTGAIAAIQRQCAASLLAVIPRSVARTLLGLPAPSSSDQRSGDTLLPRSSSQQSIGMSLRESPLGDQRTDRIASPEVDPEEELLLRAIETDLLDLLADEYCNKHLVYAVLETVLMKVLPELAERSVADLMDDRGVPPVPGY</sequence>
<dbReference type="GO" id="GO:0005770">
    <property type="term" value="C:late endosome"/>
    <property type="evidence" value="ECO:0007669"/>
    <property type="project" value="TreeGrafter"/>
</dbReference>
<accession>A0A9W9TWQ5</accession>
<feature type="compositionally biased region" description="Polar residues" evidence="3">
    <location>
        <begin position="637"/>
        <end position="646"/>
    </location>
</feature>
<dbReference type="Pfam" id="PF02194">
    <property type="entry name" value="PXA"/>
    <property type="match status" value="1"/>
</dbReference>
<feature type="domain" description="PXA" evidence="4">
    <location>
        <begin position="97"/>
        <end position="285"/>
    </location>
</feature>
<keyword evidence="2" id="KW-0963">Cytoplasm</keyword>
<feature type="compositionally biased region" description="Polar residues" evidence="3">
    <location>
        <begin position="495"/>
        <end position="506"/>
    </location>
</feature>
<organism evidence="5 6">
    <name type="scientific">Penicillium chermesinum</name>
    <dbReference type="NCBI Taxonomy" id="63820"/>
    <lineage>
        <taxon>Eukaryota</taxon>
        <taxon>Fungi</taxon>
        <taxon>Dikarya</taxon>
        <taxon>Ascomycota</taxon>
        <taxon>Pezizomycotina</taxon>
        <taxon>Eurotiomycetes</taxon>
        <taxon>Eurotiomycetidae</taxon>
        <taxon>Eurotiales</taxon>
        <taxon>Aspergillaceae</taxon>
        <taxon>Penicillium</taxon>
    </lineage>
</organism>
<evidence type="ECO:0000313" key="5">
    <source>
        <dbReference type="EMBL" id="KAJ5246142.1"/>
    </source>
</evidence>
<evidence type="ECO:0000313" key="6">
    <source>
        <dbReference type="Proteomes" id="UP001150941"/>
    </source>
</evidence>
<feature type="compositionally biased region" description="Polar residues" evidence="3">
    <location>
        <begin position="19"/>
        <end position="28"/>
    </location>
</feature>
<dbReference type="RefSeq" id="XP_058333563.1">
    <property type="nucleotide sequence ID" value="XM_058470422.1"/>
</dbReference>
<dbReference type="GO" id="GO:0045022">
    <property type="term" value="P:early endosome to late endosome transport"/>
    <property type="evidence" value="ECO:0007669"/>
    <property type="project" value="TreeGrafter"/>
</dbReference>
<feature type="region of interest" description="Disordered" evidence="3">
    <location>
        <begin position="361"/>
        <end position="391"/>
    </location>
</feature>
<dbReference type="OrthoDB" id="5582218at2759"/>